<feature type="compositionally biased region" description="Basic and acidic residues" evidence="1">
    <location>
        <begin position="62"/>
        <end position="77"/>
    </location>
</feature>
<evidence type="ECO:0000256" key="1">
    <source>
        <dbReference type="SAM" id="MobiDB-lite"/>
    </source>
</evidence>
<keyword evidence="3" id="KW-1185">Reference proteome</keyword>
<sequence>MPETLQRARDLTVEYGVVEAQGSRPGACQEEDTYLPRSSAQVPVRSPTAKASAEVSAPPPAENKRSPEECAREELKLKGSSHKRKAEGKEEEPAASEEEAGLEDSGAKFHYLIGLTAVDLSGAQHYGGHVSVCRYITGVGRDVNFLEFRALDAIVRAFALKIAVILRQGGPEGGAATFTPSRPKRPGESLQVWSSALMTAAEKEMKSTDSRTERLQPPKLHLRKQLGETHVVFGKNGLDAIEDHKGSPKESIERFQPPRRADETKDLLKLQDRGSPRAQAIAEKLCKRTMQLKVELQACEQEERMLRQRLSRLGHQSKAHRQRQWERQALHK</sequence>
<feature type="region of interest" description="Disordered" evidence="1">
    <location>
        <begin position="310"/>
        <end position="332"/>
    </location>
</feature>
<evidence type="ECO:0000313" key="3">
    <source>
        <dbReference type="Proteomes" id="UP001642464"/>
    </source>
</evidence>
<feature type="compositionally biased region" description="Basic residues" evidence="1">
    <location>
        <begin position="310"/>
        <end position="322"/>
    </location>
</feature>
<accession>A0ABP0LVL1</accession>
<comment type="caution">
    <text evidence="2">The sequence shown here is derived from an EMBL/GenBank/DDBJ whole genome shotgun (WGS) entry which is preliminary data.</text>
</comment>
<protein>
    <submittedName>
        <fullName evidence="2">Uncharacterized protein</fullName>
    </submittedName>
</protein>
<feature type="non-terminal residue" evidence="2">
    <location>
        <position position="332"/>
    </location>
</feature>
<dbReference type="EMBL" id="CAXAMM010017958">
    <property type="protein sequence ID" value="CAK9042427.1"/>
    <property type="molecule type" value="Genomic_DNA"/>
</dbReference>
<proteinExistence type="predicted"/>
<evidence type="ECO:0000313" key="2">
    <source>
        <dbReference type="EMBL" id="CAK9042427.1"/>
    </source>
</evidence>
<reference evidence="2 3" key="1">
    <citation type="submission" date="2024-02" db="EMBL/GenBank/DDBJ databases">
        <authorList>
            <person name="Chen Y."/>
            <person name="Shah S."/>
            <person name="Dougan E. K."/>
            <person name="Thang M."/>
            <person name="Chan C."/>
        </authorList>
    </citation>
    <scope>NUCLEOTIDE SEQUENCE [LARGE SCALE GENOMIC DNA]</scope>
</reference>
<name>A0ABP0LVL1_9DINO</name>
<organism evidence="2 3">
    <name type="scientific">Durusdinium trenchii</name>
    <dbReference type="NCBI Taxonomy" id="1381693"/>
    <lineage>
        <taxon>Eukaryota</taxon>
        <taxon>Sar</taxon>
        <taxon>Alveolata</taxon>
        <taxon>Dinophyceae</taxon>
        <taxon>Suessiales</taxon>
        <taxon>Symbiodiniaceae</taxon>
        <taxon>Durusdinium</taxon>
    </lineage>
</organism>
<feature type="compositionally biased region" description="Acidic residues" evidence="1">
    <location>
        <begin position="93"/>
        <end position="102"/>
    </location>
</feature>
<feature type="compositionally biased region" description="Basic and acidic residues" evidence="1">
    <location>
        <begin position="323"/>
        <end position="332"/>
    </location>
</feature>
<dbReference type="Proteomes" id="UP001642464">
    <property type="component" value="Unassembled WGS sequence"/>
</dbReference>
<feature type="region of interest" description="Disordered" evidence="1">
    <location>
        <begin position="19"/>
        <end position="102"/>
    </location>
</feature>
<gene>
    <name evidence="2" type="ORF">SCF082_LOCUS24414</name>
</gene>